<dbReference type="Pfam" id="PF00392">
    <property type="entry name" value="GntR"/>
    <property type="match status" value="1"/>
</dbReference>
<protein>
    <submittedName>
        <fullName evidence="5">GntR family transcriptional regulator</fullName>
    </submittedName>
</protein>
<keyword evidence="6" id="KW-1185">Reference proteome</keyword>
<reference evidence="5 6" key="1">
    <citation type="submission" date="2019-03" db="EMBL/GenBank/DDBJ databases">
        <authorList>
            <person name="Dong K."/>
        </authorList>
    </citation>
    <scope>NUCLEOTIDE SEQUENCE [LARGE SCALE GENOMIC DNA]</scope>
    <source>
        <strain evidence="6">dk512</strain>
    </source>
</reference>
<dbReference type="PRINTS" id="PR00035">
    <property type="entry name" value="HTHGNTR"/>
</dbReference>
<evidence type="ECO:0000256" key="1">
    <source>
        <dbReference type="ARBA" id="ARBA00023015"/>
    </source>
</evidence>
<dbReference type="InterPro" id="IPR050679">
    <property type="entry name" value="Bact_HTH_transcr_reg"/>
</dbReference>
<feature type="domain" description="HTH gntR-type" evidence="4">
    <location>
        <begin position="22"/>
        <end position="88"/>
    </location>
</feature>
<dbReference type="SMART" id="SM00345">
    <property type="entry name" value="HTH_GNTR"/>
    <property type="match status" value="1"/>
</dbReference>
<keyword evidence="1" id="KW-0805">Transcription regulation</keyword>
<accession>A0ABX5SRD3</accession>
<proteinExistence type="predicted"/>
<dbReference type="PANTHER" id="PTHR44846">
    <property type="entry name" value="MANNOSYL-D-GLYCERATE TRANSPORT/METABOLISM SYSTEM REPRESSOR MNGR-RELATED"/>
    <property type="match status" value="1"/>
</dbReference>
<evidence type="ECO:0000313" key="6">
    <source>
        <dbReference type="Proteomes" id="UP000295748"/>
    </source>
</evidence>
<keyword evidence="3" id="KW-0804">Transcription</keyword>
<dbReference type="Pfam" id="PF07702">
    <property type="entry name" value="UTRA"/>
    <property type="match status" value="1"/>
</dbReference>
<evidence type="ECO:0000256" key="2">
    <source>
        <dbReference type="ARBA" id="ARBA00023125"/>
    </source>
</evidence>
<name>A0ABX5SRD3_9MICO</name>
<dbReference type="EMBL" id="CP038266">
    <property type="protein sequence ID" value="QBR87756.1"/>
    <property type="molecule type" value="Genomic_DNA"/>
</dbReference>
<keyword evidence="2" id="KW-0238">DNA-binding</keyword>
<dbReference type="SMART" id="SM00866">
    <property type="entry name" value="UTRA"/>
    <property type="match status" value="1"/>
</dbReference>
<sequence>MGRHRSVDISELDLPAALAPDRPRGDQIRERLEALAVRLGPGATLPSDRQLADHFGVARMTVRTEIKRLAIDGVLEVEHGRGTFVARAPRLAPEWGTSYTVAARAANGNPSSTLLESAADGADPSTARLLGIAEGAPVLTVTRLRALDGRPVGVERVSIPLDQFPGLDEVDLENVSLYEVLAERWGLVRASSTGRAAATLPGEADAAVLGVTVRDPCLVVQMTSTDVDGRVFEVGRSVYRADRYEIGIDLMHQPNRA</sequence>
<evidence type="ECO:0000256" key="3">
    <source>
        <dbReference type="ARBA" id="ARBA00023163"/>
    </source>
</evidence>
<evidence type="ECO:0000259" key="4">
    <source>
        <dbReference type="PROSITE" id="PS50949"/>
    </source>
</evidence>
<dbReference type="Gene3D" id="3.40.1410.10">
    <property type="entry name" value="Chorismate lyase-like"/>
    <property type="match status" value="1"/>
</dbReference>
<evidence type="ECO:0000313" key="5">
    <source>
        <dbReference type="EMBL" id="QBR87756.1"/>
    </source>
</evidence>
<dbReference type="CDD" id="cd07377">
    <property type="entry name" value="WHTH_GntR"/>
    <property type="match status" value="1"/>
</dbReference>
<dbReference type="Gene3D" id="1.10.10.10">
    <property type="entry name" value="Winged helix-like DNA-binding domain superfamily/Winged helix DNA-binding domain"/>
    <property type="match status" value="1"/>
</dbReference>
<dbReference type="InterPro" id="IPR036390">
    <property type="entry name" value="WH_DNA-bd_sf"/>
</dbReference>
<gene>
    <name evidence="5" type="ORF">E4K62_02995</name>
</gene>
<dbReference type="PROSITE" id="PS50949">
    <property type="entry name" value="HTH_GNTR"/>
    <property type="match status" value="1"/>
</dbReference>
<dbReference type="InterPro" id="IPR000524">
    <property type="entry name" value="Tscrpt_reg_HTH_GntR"/>
</dbReference>
<dbReference type="SUPFAM" id="SSF64288">
    <property type="entry name" value="Chorismate lyase-like"/>
    <property type="match status" value="1"/>
</dbReference>
<dbReference type="RefSeq" id="WP_135063419.1">
    <property type="nucleotide sequence ID" value="NZ_CP038266.1"/>
</dbReference>
<dbReference type="SUPFAM" id="SSF46785">
    <property type="entry name" value="Winged helix' DNA-binding domain"/>
    <property type="match status" value="1"/>
</dbReference>
<dbReference type="InterPro" id="IPR011663">
    <property type="entry name" value="UTRA"/>
</dbReference>
<dbReference type="InterPro" id="IPR036388">
    <property type="entry name" value="WH-like_DNA-bd_sf"/>
</dbReference>
<dbReference type="InterPro" id="IPR028978">
    <property type="entry name" value="Chorismate_lyase_/UTRA_dom_sf"/>
</dbReference>
<dbReference type="PANTHER" id="PTHR44846:SF1">
    <property type="entry name" value="MANNOSYL-D-GLYCERATE TRANSPORT_METABOLISM SYSTEM REPRESSOR MNGR-RELATED"/>
    <property type="match status" value="1"/>
</dbReference>
<organism evidence="5 6">
    <name type="scientific">Microbacterium wangchenii</name>
    <dbReference type="NCBI Taxonomy" id="2541726"/>
    <lineage>
        <taxon>Bacteria</taxon>
        <taxon>Bacillati</taxon>
        <taxon>Actinomycetota</taxon>
        <taxon>Actinomycetes</taxon>
        <taxon>Micrococcales</taxon>
        <taxon>Microbacteriaceae</taxon>
        <taxon>Microbacterium</taxon>
    </lineage>
</organism>
<dbReference type="Proteomes" id="UP000295748">
    <property type="component" value="Chromosome"/>
</dbReference>